<keyword evidence="5" id="KW-0804">Transcription</keyword>
<keyword evidence="4" id="KW-0238">DNA-binding</keyword>
<keyword evidence="2" id="KW-0805">Transcription regulation</keyword>
<dbReference type="GO" id="GO:0003677">
    <property type="term" value="F:DNA binding"/>
    <property type="evidence" value="ECO:0007669"/>
    <property type="project" value="UniProtKB-KW"/>
</dbReference>
<sequence>MIFTQKDIQKVTDEKLMLRIRNGDKMAFNELYARYHQRLFYYFFRMLGSDRELANDLLQDIFVKIIHKPELFNADYRFSSWIFSVANNMCKNEYRRKEVRKIISSDADIAEISAGQDSESDEDKKDLITQIFAELEQLDENQKSILILRYKENFSIKEISEILELPKGTVKSRLHYARLELSKKMTEKGIVINGNHE</sequence>
<dbReference type="STRING" id="1168035.SAMN05444280_10954"/>
<dbReference type="NCBIfam" id="TIGR02937">
    <property type="entry name" value="sigma70-ECF"/>
    <property type="match status" value="1"/>
</dbReference>
<dbReference type="Pfam" id="PF08281">
    <property type="entry name" value="Sigma70_r4_2"/>
    <property type="match status" value="1"/>
</dbReference>
<dbReference type="RefSeq" id="WP_073168039.1">
    <property type="nucleotide sequence ID" value="NZ_FQZE01000009.1"/>
</dbReference>
<evidence type="ECO:0000256" key="4">
    <source>
        <dbReference type="ARBA" id="ARBA00023125"/>
    </source>
</evidence>
<dbReference type="Proteomes" id="UP000184050">
    <property type="component" value="Unassembled WGS sequence"/>
</dbReference>
<dbReference type="InterPro" id="IPR013325">
    <property type="entry name" value="RNA_pol_sigma_r2"/>
</dbReference>
<feature type="domain" description="RNA polymerase sigma-70 region 2" evidence="6">
    <location>
        <begin position="31"/>
        <end position="97"/>
    </location>
</feature>
<evidence type="ECO:0000256" key="3">
    <source>
        <dbReference type="ARBA" id="ARBA00023082"/>
    </source>
</evidence>
<proteinExistence type="inferred from homology"/>
<dbReference type="AlphaFoldDB" id="A0A1M6FRH3"/>
<dbReference type="Pfam" id="PF04542">
    <property type="entry name" value="Sigma70_r2"/>
    <property type="match status" value="1"/>
</dbReference>
<evidence type="ECO:0000256" key="1">
    <source>
        <dbReference type="ARBA" id="ARBA00010641"/>
    </source>
</evidence>
<comment type="similarity">
    <text evidence="1">Belongs to the sigma-70 factor family. ECF subfamily.</text>
</comment>
<dbReference type="EMBL" id="FQZE01000009">
    <property type="protein sequence ID" value="SHJ00318.1"/>
    <property type="molecule type" value="Genomic_DNA"/>
</dbReference>
<dbReference type="SUPFAM" id="SSF88946">
    <property type="entry name" value="Sigma2 domain of RNA polymerase sigma factors"/>
    <property type="match status" value="1"/>
</dbReference>
<reference evidence="8 9" key="1">
    <citation type="submission" date="2016-11" db="EMBL/GenBank/DDBJ databases">
        <authorList>
            <person name="Jaros S."/>
            <person name="Januszkiewicz K."/>
            <person name="Wedrychowicz H."/>
        </authorList>
    </citation>
    <scope>NUCLEOTIDE SEQUENCE [LARGE SCALE GENOMIC DNA]</scope>
    <source>
        <strain evidence="8 9">DSM 27063</strain>
    </source>
</reference>
<dbReference type="InterPro" id="IPR039425">
    <property type="entry name" value="RNA_pol_sigma-70-like"/>
</dbReference>
<dbReference type="OrthoDB" id="1004023at2"/>
<protein>
    <submittedName>
        <fullName evidence="8">RNA polymerase sigma-70 factor, ECF subfamily</fullName>
    </submittedName>
</protein>
<evidence type="ECO:0000259" key="7">
    <source>
        <dbReference type="Pfam" id="PF08281"/>
    </source>
</evidence>
<dbReference type="GO" id="GO:0006352">
    <property type="term" value="P:DNA-templated transcription initiation"/>
    <property type="evidence" value="ECO:0007669"/>
    <property type="project" value="InterPro"/>
</dbReference>
<dbReference type="InterPro" id="IPR007627">
    <property type="entry name" value="RNA_pol_sigma70_r2"/>
</dbReference>
<name>A0A1M6FRH3_9BACT</name>
<dbReference type="Gene3D" id="1.10.10.10">
    <property type="entry name" value="Winged helix-like DNA-binding domain superfamily/Winged helix DNA-binding domain"/>
    <property type="match status" value="1"/>
</dbReference>
<dbReference type="Gene3D" id="1.10.1740.10">
    <property type="match status" value="1"/>
</dbReference>
<dbReference type="PANTHER" id="PTHR43133:SF8">
    <property type="entry name" value="RNA POLYMERASE SIGMA FACTOR HI_1459-RELATED"/>
    <property type="match status" value="1"/>
</dbReference>
<dbReference type="PANTHER" id="PTHR43133">
    <property type="entry name" value="RNA POLYMERASE ECF-TYPE SIGMA FACTO"/>
    <property type="match status" value="1"/>
</dbReference>
<dbReference type="InterPro" id="IPR013249">
    <property type="entry name" value="RNA_pol_sigma70_r4_t2"/>
</dbReference>
<evidence type="ECO:0000313" key="8">
    <source>
        <dbReference type="EMBL" id="SHJ00318.1"/>
    </source>
</evidence>
<dbReference type="CDD" id="cd06171">
    <property type="entry name" value="Sigma70_r4"/>
    <property type="match status" value="1"/>
</dbReference>
<dbReference type="InterPro" id="IPR013324">
    <property type="entry name" value="RNA_pol_sigma_r3/r4-like"/>
</dbReference>
<evidence type="ECO:0000256" key="2">
    <source>
        <dbReference type="ARBA" id="ARBA00023015"/>
    </source>
</evidence>
<keyword evidence="3" id="KW-0731">Sigma factor</keyword>
<gene>
    <name evidence="8" type="ORF">SAMN05444280_10954</name>
</gene>
<organism evidence="8 9">
    <name type="scientific">Tangfeifania diversioriginum</name>
    <dbReference type="NCBI Taxonomy" id="1168035"/>
    <lineage>
        <taxon>Bacteria</taxon>
        <taxon>Pseudomonadati</taxon>
        <taxon>Bacteroidota</taxon>
        <taxon>Bacteroidia</taxon>
        <taxon>Marinilabiliales</taxon>
        <taxon>Prolixibacteraceae</taxon>
        <taxon>Tangfeifania</taxon>
    </lineage>
</organism>
<evidence type="ECO:0000256" key="5">
    <source>
        <dbReference type="ARBA" id="ARBA00023163"/>
    </source>
</evidence>
<dbReference type="InterPro" id="IPR014284">
    <property type="entry name" value="RNA_pol_sigma-70_dom"/>
</dbReference>
<dbReference type="InterPro" id="IPR036388">
    <property type="entry name" value="WH-like_DNA-bd_sf"/>
</dbReference>
<feature type="domain" description="RNA polymerase sigma factor 70 region 4 type 2" evidence="7">
    <location>
        <begin position="133"/>
        <end position="181"/>
    </location>
</feature>
<evidence type="ECO:0000313" key="9">
    <source>
        <dbReference type="Proteomes" id="UP000184050"/>
    </source>
</evidence>
<dbReference type="SUPFAM" id="SSF88659">
    <property type="entry name" value="Sigma3 and sigma4 domains of RNA polymerase sigma factors"/>
    <property type="match status" value="1"/>
</dbReference>
<dbReference type="GO" id="GO:0016987">
    <property type="term" value="F:sigma factor activity"/>
    <property type="evidence" value="ECO:0007669"/>
    <property type="project" value="UniProtKB-KW"/>
</dbReference>
<keyword evidence="9" id="KW-1185">Reference proteome</keyword>
<accession>A0A1M6FRH3</accession>
<evidence type="ECO:0000259" key="6">
    <source>
        <dbReference type="Pfam" id="PF04542"/>
    </source>
</evidence>